<feature type="domain" description="Aminotransferase class V" evidence="5">
    <location>
        <begin position="85"/>
        <end position="219"/>
    </location>
</feature>
<dbReference type="Gene3D" id="3.90.1150.10">
    <property type="entry name" value="Aspartate Aminotransferase, domain 1"/>
    <property type="match status" value="2"/>
</dbReference>
<dbReference type="PANTHER" id="PTHR43586:SF24">
    <property type="entry name" value="BLR4730 PROTEIN"/>
    <property type="match status" value="1"/>
</dbReference>
<gene>
    <name evidence="6" type="ORF">SARC_01714</name>
</gene>
<dbReference type="InterPro" id="IPR015422">
    <property type="entry name" value="PyrdxlP-dep_Trfase_small"/>
</dbReference>
<dbReference type="InterPro" id="IPR000192">
    <property type="entry name" value="Aminotrans_V_dom"/>
</dbReference>
<evidence type="ECO:0000313" key="6">
    <source>
        <dbReference type="EMBL" id="KNC86145.1"/>
    </source>
</evidence>
<comment type="cofactor">
    <cofactor evidence="1 4">
        <name>pyridoxal 5'-phosphate</name>
        <dbReference type="ChEBI" id="CHEBI:597326"/>
    </cofactor>
</comment>
<evidence type="ECO:0000256" key="4">
    <source>
        <dbReference type="RuleBase" id="RU004504"/>
    </source>
</evidence>
<dbReference type="OrthoDB" id="7403325at2759"/>
<dbReference type="PANTHER" id="PTHR43586">
    <property type="entry name" value="CYSTEINE DESULFURASE"/>
    <property type="match status" value="1"/>
</dbReference>
<dbReference type="Pfam" id="PF00266">
    <property type="entry name" value="Aminotran_5"/>
    <property type="match status" value="1"/>
</dbReference>
<dbReference type="eggNOG" id="KOG1549">
    <property type="taxonomic scope" value="Eukaryota"/>
</dbReference>
<keyword evidence="7" id="KW-1185">Reference proteome</keyword>
<comment type="similarity">
    <text evidence="3">Belongs to the class-V pyridoxal-phosphate-dependent aminotransferase family.</text>
</comment>
<dbReference type="Gene3D" id="3.40.640.10">
    <property type="entry name" value="Type I PLP-dependent aspartate aminotransferase-like (Major domain)"/>
    <property type="match status" value="1"/>
</dbReference>
<evidence type="ECO:0000256" key="3">
    <source>
        <dbReference type="RuleBase" id="RU004075"/>
    </source>
</evidence>
<dbReference type="SUPFAM" id="SSF53383">
    <property type="entry name" value="PLP-dependent transferases"/>
    <property type="match status" value="1"/>
</dbReference>
<dbReference type="EMBL" id="KQ241666">
    <property type="protein sequence ID" value="KNC86145.1"/>
    <property type="molecule type" value="Genomic_DNA"/>
</dbReference>
<evidence type="ECO:0000256" key="2">
    <source>
        <dbReference type="ARBA" id="ARBA00022898"/>
    </source>
</evidence>
<dbReference type="GeneID" id="25902218"/>
<organism evidence="6 7">
    <name type="scientific">Sphaeroforma arctica JP610</name>
    <dbReference type="NCBI Taxonomy" id="667725"/>
    <lineage>
        <taxon>Eukaryota</taxon>
        <taxon>Ichthyosporea</taxon>
        <taxon>Ichthyophonida</taxon>
        <taxon>Sphaeroforma</taxon>
    </lineage>
</organism>
<evidence type="ECO:0000313" key="7">
    <source>
        <dbReference type="Proteomes" id="UP000054560"/>
    </source>
</evidence>
<dbReference type="InterPro" id="IPR015421">
    <property type="entry name" value="PyrdxlP-dep_Trfase_major"/>
</dbReference>
<dbReference type="Proteomes" id="UP000054560">
    <property type="component" value="Unassembled WGS sequence"/>
</dbReference>
<dbReference type="RefSeq" id="XP_014160047.1">
    <property type="nucleotide sequence ID" value="XM_014304572.1"/>
</dbReference>
<proteinExistence type="inferred from homology"/>
<name>A0A0L0GAY1_9EUKA</name>
<evidence type="ECO:0000256" key="1">
    <source>
        <dbReference type="ARBA" id="ARBA00001933"/>
    </source>
</evidence>
<sequence>MNHSQLRTRFTGGYEAKAECQAEVDEVYAALAQLVHAVDVGEVAFAENATRAYDYLLHTVTVNSHALKDAVHADAPVTPSERALIGRDSVLITTACEYGSNYTALLQVSNRTGASLRCVRKESSGVLSLAHLQELLEECGDRVALVSLCWVPTNGGLVQPAAEVGALCKKYNVLYLLDACQAVGQIDVDVQHLQCDALVTTARKFLRGPRGMGFMYVRRGSVFARAEPIFLDLATATLRKPTPQRSQGSRTDVLGISGPTGTALSGLVESGLSDGDKTNVELQLGEKDVFDTDPRPARRYENWERNYAAWLGLGEAARYALSIGLPKIEQRVRFLGGMLRSTLNAIDIKYRVVSRSAEHSAVPSQNIEMPEEAREESAVQVMCLGEAHLQCGIVSFVVNGLSATQVKDTLSETYAVKVSVSPFTSTFRDMNERGLCDVVRASVHYFNTEQEVRYFAECVRQIAEDANHP</sequence>
<dbReference type="InterPro" id="IPR020578">
    <property type="entry name" value="Aminotrans_V_PyrdxlP_BS"/>
</dbReference>
<accession>A0A0L0GAY1</accession>
<evidence type="ECO:0000259" key="5">
    <source>
        <dbReference type="Pfam" id="PF00266"/>
    </source>
</evidence>
<dbReference type="STRING" id="667725.A0A0L0GAY1"/>
<keyword evidence="2" id="KW-0663">Pyridoxal phosphate</keyword>
<dbReference type="AlphaFoldDB" id="A0A0L0GAY1"/>
<reference evidence="6 7" key="1">
    <citation type="submission" date="2011-02" db="EMBL/GenBank/DDBJ databases">
        <title>The Genome Sequence of Sphaeroforma arctica JP610.</title>
        <authorList>
            <consortium name="The Broad Institute Genome Sequencing Platform"/>
            <person name="Russ C."/>
            <person name="Cuomo C."/>
            <person name="Young S.K."/>
            <person name="Zeng Q."/>
            <person name="Gargeya S."/>
            <person name="Alvarado L."/>
            <person name="Berlin A."/>
            <person name="Chapman S.B."/>
            <person name="Chen Z."/>
            <person name="Freedman E."/>
            <person name="Gellesch M."/>
            <person name="Goldberg J."/>
            <person name="Griggs A."/>
            <person name="Gujja S."/>
            <person name="Heilman E."/>
            <person name="Heiman D."/>
            <person name="Howarth C."/>
            <person name="Mehta T."/>
            <person name="Neiman D."/>
            <person name="Pearson M."/>
            <person name="Roberts A."/>
            <person name="Saif S."/>
            <person name="Shea T."/>
            <person name="Shenoy N."/>
            <person name="Sisk P."/>
            <person name="Stolte C."/>
            <person name="Sykes S."/>
            <person name="White J."/>
            <person name="Yandava C."/>
            <person name="Burger G."/>
            <person name="Gray M.W."/>
            <person name="Holland P.W.H."/>
            <person name="King N."/>
            <person name="Lang F.B.F."/>
            <person name="Roger A.J."/>
            <person name="Ruiz-Trillo I."/>
            <person name="Haas B."/>
            <person name="Nusbaum C."/>
            <person name="Birren B."/>
        </authorList>
    </citation>
    <scope>NUCLEOTIDE SEQUENCE [LARGE SCALE GENOMIC DNA]</scope>
    <source>
        <strain evidence="6 7">JP610</strain>
    </source>
</reference>
<dbReference type="PROSITE" id="PS00595">
    <property type="entry name" value="AA_TRANSFER_CLASS_5"/>
    <property type="match status" value="1"/>
</dbReference>
<protein>
    <recommendedName>
        <fullName evidence="5">Aminotransferase class V domain-containing protein</fullName>
    </recommendedName>
</protein>
<dbReference type="InterPro" id="IPR015424">
    <property type="entry name" value="PyrdxlP-dep_Trfase"/>
</dbReference>